<sequence>MMLLLDEIMMNNYCRKSLGPKTPEAPAGLPTGASVLAAGNRVVCLLARR</sequence>
<dbReference type="EMBL" id="JH393257">
    <property type="protein sequence ID" value="EHJ93760.1"/>
    <property type="molecule type" value="Genomic_DNA"/>
</dbReference>
<protein>
    <submittedName>
        <fullName evidence="1">Uncharacterized protein</fullName>
    </submittedName>
</protein>
<organism evidence="1 2">
    <name type="scientific">Vreelandella boliviensis LC1</name>
    <dbReference type="NCBI Taxonomy" id="1072583"/>
    <lineage>
        <taxon>Bacteria</taxon>
        <taxon>Pseudomonadati</taxon>
        <taxon>Pseudomonadota</taxon>
        <taxon>Gammaproteobacteria</taxon>
        <taxon>Oceanospirillales</taxon>
        <taxon>Halomonadaceae</taxon>
        <taxon>Vreelandella</taxon>
    </lineage>
</organism>
<gene>
    <name evidence="1" type="ORF">KUC_0710</name>
</gene>
<dbReference type="AlphaFoldDB" id="A0A7U9C373"/>
<dbReference type="Proteomes" id="UP000005756">
    <property type="component" value="Unassembled WGS sequence"/>
</dbReference>
<proteinExistence type="predicted"/>
<evidence type="ECO:0000313" key="1">
    <source>
        <dbReference type="EMBL" id="EHJ93760.1"/>
    </source>
</evidence>
<evidence type="ECO:0000313" key="2">
    <source>
        <dbReference type="Proteomes" id="UP000005756"/>
    </source>
</evidence>
<reference evidence="1 2" key="1">
    <citation type="submission" date="2011-10" db="EMBL/GenBank/DDBJ databases">
        <authorList>
            <person name="Quillaguamn J."/>
            <person name="Guzmn D."/>
            <person name="Balderrama-Subieta A."/>
            <person name="Cardona-Ortuo C."/>
            <person name="Guevara-Martnez M."/>
            <person name="Callisaya-Quispe N."/>
        </authorList>
    </citation>
    <scope>NUCLEOTIDE SEQUENCE [LARGE SCALE GENOMIC DNA]</scope>
    <source>
        <strain evidence="1 2">LC1</strain>
    </source>
</reference>
<name>A0A7U9C373_9GAMM</name>
<accession>A0A7U9C373</accession>